<dbReference type="EMBL" id="AM286690">
    <property type="protein sequence ID" value="CAL17229.1"/>
    <property type="molecule type" value="Genomic_DNA"/>
</dbReference>
<dbReference type="AlphaFoldDB" id="Q0VNL9"/>
<dbReference type="Proteomes" id="UP000008871">
    <property type="component" value="Chromosome"/>
</dbReference>
<dbReference type="KEGG" id="abo:ABO_1781"/>
<gene>
    <name evidence="1" type="ordered locus">ABO_1781</name>
</gene>
<dbReference type="HOGENOM" id="CLU_2679490_0_0_6"/>
<sequence length="92" mass="10232">MPRQSASSGDRKRNGCLGLATPNVAAVKQSVTGYMLDYYSSLRPHKHADELALNVAEKSYSNAQKSVAKNTSPLQWRFGLCFMYLRNVKGYS</sequence>
<evidence type="ECO:0000313" key="1">
    <source>
        <dbReference type="EMBL" id="CAL17229.1"/>
    </source>
</evidence>
<keyword evidence="2" id="KW-1185">Reference proteome</keyword>
<protein>
    <submittedName>
        <fullName evidence="1">Transposase OrfAB, subunit B</fullName>
    </submittedName>
</protein>
<reference evidence="1 2" key="1">
    <citation type="journal article" date="2006" name="Nat. Biotechnol.">
        <title>Genome sequence of the ubiquitous hydrocarbon-degrading marine bacterium Alcanivorax borkumensis.</title>
        <authorList>
            <person name="Schneiker S."/>
            <person name="Martins dos Santos V.A.P."/>
            <person name="Bartels D."/>
            <person name="Bekel T."/>
            <person name="Brecht M."/>
            <person name="Buhrmester J."/>
            <person name="Chernikova T.N."/>
            <person name="Denaro R."/>
            <person name="Ferrer M."/>
            <person name="Gertler C."/>
            <person name="Goesmann A."/>
            <person name="Golyshina O.V."/>
            <person name="Kaminski F."/>
            <person name="Khachane A.N."/>
            <person name="Lang S."/>
            <person name="Linke B."/>
            <person name="McHardy A.C."/>
            <person name="Meyer F."/>
            <person name="Nechitaylo T."/>
            <person name="Puehler A."/>
            <person name="Regenhardt D."/>
            <person name="Rupp O."/>
            <person name="Sabirova J.S."/>
            <person name="Selbitschka W."/>
            <person name="Yakimov M.M."/>
            <person name="Timmis K.N."/>
            <person name="Vorhoelter F.-J."/>
            <person name="Weidner S."/>
            <person name="Kaiser O."/>
            <person name="Golyshin P.N."/>
        </authorList>
    </citation>
    <scope>NUCLEOTIDE SEQUENCE [LARGE SCALE GENOMIC DNA]</scope>
    <source>
        <strain evidence="2">ATCC 700651 / DSM 11573 / NCIMB 13689 / SK2</strain>
    </source>
</reference>
<name>Q0VNL9_ALCBS</name>
<evidence type="ECO:0000313" key="2">
    <source>
        <dbReference type="Proteomes" id="UP000008871"/>
    </source>
</evidence>
<organism evidence="1 2">
    <name type="scientific">Alcanivorax borkumensis (strain ATCC 700651 / DSM 11573 / NCIMB 13689 / SK2)</name>
    <dbReference type="NCBI Taxonomy" id="393595"/>
    <lineage>
        <taxon>Bacteria</taxon>
        <taxon>Pseudomonadati</taxon>
        <taxon>Pseudomonadota</taxon>
        <taxon>Gammaproteobacteria</taxon>
        <taxon>Oceanospirillales</taxon>
        <taxon>Alcanivoracaceae</taxon>
        <taxon>Alcanivorax</taxon>
    </lineage>
</organism>
<proteinExistence type="predicted"/>
<accession>Q0VNL9</accession>